<dbReference type="InterPro" id="IPR004491">
    <property type="entry name" value="HslU"/>
</dbReference>
<dbReference type="Gene3D" id="1.10.8.60">
    <property type="match status" value="1"/>
</dbReference>
<dbReference type="GO" id="GO:0009376">
    <property type="term" value="C:HslUV protease complex"/>
    <property type="evidence" value="ECO:0007669"/>
    <property type="project" value="InterPro"/>
</dbReference>
<dbReference type="InterPro" id="IPR019489">
    <property type="entry name" value="Clp_ATPase_C"/>
</dbReference>
<dbReference type="SMART" id="SM00382">
    <property type="entry name" value="AAA"/>
    <property type="match status" value="1"/>
</dbReference>
<keyword evidence="4" id="KW-0143">Chaperone</keyword>
<name>A0AAU9DHU4_9FUSO</name>
<keyword evidence="8" id="KW-1185">Reference proteome</keyword>
<dbReference type="PANTHER" id="PTHR48102">
    <property type="entry name" value="ATP-DEPENDENT CLP PROTEASE ATP-BINDING SUBUNIT CLPX-LIKE, MITOCHONDRIAL-RELATED"/>
    <property type="match status" value="1"/>
</dbReference>
<evidence type="ECO:0000256" key="4">
    <source>
        <dbReference type="ARBA" id="ARBA00023186"/>
    </source>
</evidence>
<dbReference type="GO" id="GO:0005524">
    <property type="term" value="F:ATP binding"/>
    <property type="evidence" value="ECO:0007669"/>
    <property type="project" value="UniProtKB-KW"/>
</dbReference>
<feature type="domain" description="AAA+ ATPase" evidence="5">
    <location>
        <begin position="51"/>
        <end position="334"/>
    </location>
</feature>
<dbReference type="InterPro" id="IPR027417">
    <property type="entry name" value="P-loop_NTPase"/>
</dbReference>
<dbReference type="Pfam" id="PF10431">
    <property type="entry name" value="ClpB_D2-small"/>
    <property type="match status" value="1"/>
</dbReference>
<keyword evidence="3" id="KW-0067">ATP-binding</keyword>
<accession>A0AAU9DHU4</accession>
<dbReference type="GO" id="GO:0016887">
    <property type="term" value="F:ATP hydrolysis activity"/>
    <property type="evidence" value="ECO:0007669"/>
    <property type="project" value="InterPro"/>
</dbReference>
<dbReference type="NCBIfam" id="TIGR00390">
    <property type="entry name" value="hslU"/>
    <property type="match status" value="1"/>
</dbReference>
<evidence type="ECO:0000256" key="3">
    <source>
        <dbReference type="ARBA" id="ARBA00022840"/>
    </source>
</evidence>
<dbReference type="GO" id="GO:0008233">
    <property type="term" value="F:peptidase activity"/>
    <property type="evidence" value="ECO:0007669"/>
    <property type="project" value="UniProtKB-KW"/>
</dbReference>
<dbReference type="NCBIfam" id="NF003544">
    <property type="entry name" value="PRK05201.1"/>
    <property type="match status" value="1"/>
</dbReference>
<dbReference type="GO" id="GO:0051603">
    <property type="term" value="P:proteolysis involved in protein catabolic process"/>
    <property type="evidence" value="ECO:0007669"/>
    <property type="project" value="TreeGrafter"/>
</dbReference>
<keyword evidence="2" id="KW-0547">Nucleotide-binding</keyword>
<dbReference type="KEGG" id="haby:HLVA_08930"/>
<evidence type="ECO:0000256" key="1">
    <source>
        <dbReference type="ARBA" id="ARBA00009771"/>
    </source>
</evidence>
<dbReference type="SMART" id="SM01086">
    <property type="entry name" value="ClpB_D2-small"/>
    <property type="match status" value="1"/>
</dbReference>
<keyword evidence="7" id="KW-0645">Protease</keyword>
<evidence type="ECO:0000256" key="2">
    <source>
        <dbReference type="ARBA" id="ARBA00022741"/>
    </source>
</evidence>
<dbReference type="InterPro" id="IPR003959">
    <property type="entry name" value="ATPase_AAA_core"/>
</dbReference>
<dbReference type="Proteomes" id="UP001321582">
    <property type="component" value="Chromosome"/>
</dbReference>
<evidence type="ECO:0000259" key="5">
    <source>
        <dbReference type="SMART" id="SM00382"/>
    </source>
</evidence>
<dbReference type="PANTHER" id="PTHR48102:SF3">
    <property type="entry name" value="ATP-DEPENDENT PROTEASE ATPASE SUBUNIT HSLU"/>
    <property type="match status" value="1"/>
</dbReference>
<comment type="similarity">
    <text evidence="1">Belongs to the ClpX chaperone family. HslU subfamily.</text>
</comment>
<reference evidence="7 8" key="1">
    <citation type="submission" date="2022-11" db="EMBL/GenBank/DDBJ databases">
        <title>Haliovirga abyssi gen. nov., sp. nov., a mesophilic fermentative bacterium isolated from the Iheya North hydrothermal field and the proposal of Haliovirgaceae fam. nov.</title>
        <authorList>
            <person name="Miyazaki U."/>
            <person name="Tame A."/>
            <person name="Miyazaki J."/>
            <person name="Takai K."/>
            <person name="Sawayama S."/>
            <person name="Kitajima M."/>
            <person name="Okamoto A."/>
            <person name="Nakagawa S."/>
        </authorList>
    </citation>
    <scope>NUCLEOTIDE SEQUENCE [LARGE SCALE GENOMIC DNA]</scope>
    <source>
        <strain evidence="7 8">IC12</strain>
    </source>
</reference>
<dbReference type="RefSeq" id="WP_307905256.1">
    <property type="nucleotide sequence ID" value="NZ_AP027059.1"/>
</dbReference>
<proteinExistence type="inferred from homology"/>
<sequence length="441" mass="50283">MNMNYTPKEIVEKLNKYIISQDEAKKNVAIALRNRYRRKEIQDIELKKEIIPKNIILIGSTGVGKTEIARRLAKIANAPFIKVEATKYTEVGYVGKDVESIVKDLVALTFRMVQNEKAKELREKYIEKVYEIIAKKLFSYETINDDKKEEIIEKIKSGEYDESEIEIKPHSKSISPVIEVYSNGRGDGPEGLGNITEMLDDLVSGLSGKPQKQKKIKVKNAIEILLQEEINENTNKEDLIREAINKVENDGIIFIDEIDKIAERGTRSEVSRQGVQRDILPIVEGTTVMTKYGPVKTDHILFIAAGAFSMTKPSDLMPELQGRFPVRVELKNLSKDDFVKILTNVKNNLVYQYIKLLEVEDVTLEVTDEAVDKIAEYAILLNEKIENIGARRLHSVIEKVLKDILFEAPYGENRKIILKGKDIDDKFKGAIKKENLENYIL</sequence>
<feature type="domain" description="Clp ATPase C-terminal" evidence="6">
    <location>
        <begin position="333"/>
        <end position="427"/>
    </location>
</feature>
<dbReference type="InterPro" id="IPR003593">
    <property type="entry name" value="AAA+_ATPase"/>
</dbReference>
<protein>
    <submittedName>
        <fullName evidence="7">ATP-dependent protease ATPase subunit HslU</fullName>
    </submittedName>
</protein>
<evidence type="ECO:0000313" key="7">
    <source>
        <dbReference type="EMBL" id="BDU50324.1"/>
    </source>
</evidence>
<dbReference type="InterPro" id="IPR050052">
    <property type="entry name" value="ATP-dep_Clp_protease_ClpX"/>
</dbReference>
<dbReference type="Gene3D" id="3.40.50.300">
    <property type="entry name" value="P-loop containing nucleotide triphosphate hydrolases"/>
    <property type="match status" value="2"/>
</dbReference>
<dbReference type="EMBL" id="AP027059">
    <property type="protein sequence ID" value="BDU50324.1"/>
    <property type="molecule type" value="Genomic_DNA"/>
</dbReference>
<keyword evidence="7" id="KW-0378">Hydrolase</keyword>
<gene>
    <name evidence="7" type="primary">hslU</name>
    <name evidence="7" type="ORF">HLVA_08930</name>
</gene>
<dbReference type="SUPFAM" id="SSF52540">
    <property type="entry name" value="P-loop containing nucleoside triphosphate hydrolases"/>
    <property type="match status" value="1"/>
</dbReference>
<evidence type="ECO:0000259" key="6">
    <source>
        <dbReference type="SMART" id="SM01086"/>
    </source>
</evidence>
<organism evidence="7 8">
    <name type="scientific">Haliovirga abyssi</name>
    <dbReference type="NCBI Taxonomy" id="2996794"/>
    <lineage>
        <taxon>Bacteria</taxon>
        <taxon>Fusobacteriati</taxon>
        <taxon>Fusobacteriota</taxon>
        <taxon>Fusobacteriia</taxon>
        <taxon>Fusobacteriales</taxon>
        <taxon>Haliovirgaceae</taxon>
        <taxon>Haliovirga</taxon>
    </lineage>
</organism>
<dbReference type="Pfam" id="PF00004">
    <property type="entry name" value="AAA"/>
    <property type="match status" value="1"/>
</dbReference>
<dbReference type="AlphaFoldDB" id="A0AAU9DHU4"/>
<dbReference type="Pfam" id="PF07724">
    <property type="entry name" value="AAA_2"/>
    <property type="match status" value="1"/>
</dbReference>
<evidence type="ECO:0000313" key="8">
    <source>
        <dbReference type="Proteomes" id="UP001321582"/>
    </source>
</evidence>